<name>A0A9W8KVX3_9FUNG</name>
<gene>
    <name evidence="2" type="ORF">GGI25_005781</name>
</gene>
<feature type="region of interest" description="Disordered" evidence="1">
    <location>
        <begin position="258"/>
        <end position="283"/>
    </location>
</feature>
<evidence type="ECO:0000256" key="1">
    <source>
        <dbReference type="SAM" id="MobiDB-lite"/>
    </source>
</evidence>
<proteinExistence type="predicted"/>
<protein>
    <submittedName>
        <fullName evidence="2">Uncharacterized protein</fullName>
    </submittedName>
</protein>
<dbReference type="SUPFAM" id="SSF48371">
    <property type="entry name" value="ARM repeat"/>
    <property type="match status" value="1"/>
</dbReference>
<dbReference type="Proteomes" id="UP001151518">
    <property type="component" value="Unassembled WGS sequence"/>
</dbReference>
<organism evidence="2 3">
    <name type="scientific">Coemansia spiralis</name>
    <dbReference type="NCBI Taxonomy" id="417178"/>
    <lineage>
        <taxon>Eukaryota</taxon>
        <taxon>Fungi</taxon>
        <taxon>Fungi incertae sedis</taxon>
        <taxon>Zoopagomycota</taxon>
        <taxon>Kickxellomycotina</taxon>
        <taxon>Kickxellomycetes</taxon>
        <taxon>Kickxellales</taxon>
        <taxon>Kickxellaceae</taxon>
        <taxon>Coemansia</taxon>
    </lineage>
</organism>
<feature type="compositionally biased region" description="Low complexity" evidence="1">
    <location>
        <begin position="25"/>
        <end position="36"/>
    </location>
</feature>
<feature type="region of interest" description="Disordered" evidence="1">
    <location>
        <begin position="1"/>
        <end position="36"/>
    </location>
</feature>
<reference evidence="2" key="1">
    <citation type="submission" date="2022-07" db="EMBL/GenBank/DDBJ databases">
        <title>Phylogenomic reconstructions and comparative analyses of Kickxellomycotina fungi.</title>
        <authorList>
            <person name="Reynolds N.K."/>
            <person name="Stajich J.E."/>
            <person name="Barry K."/>
            <person name="Grigoriev I.V."/>
            <person name="Crous P."/>
            <person name="Smith M.E."/>
        </authorList>
    </citation>
    <scope>NUCLEOTIDE SEQUENCE</scope>
    <source>
        <strain evidence="2">NRRL 3115</strain>
    </source>
</reference>
<accession>A0A9W8KVX3</accession>
<evidence type="ECO:0000313" key="2">
    <source>
        <dbReference type="EMBL" id="KAJ2670612.1"/>
    </source>
</evidence>
<dbReference type="AlphaFoldDB" id="A0A9W8KVX3"/>
<evidence type="ECO:0000313" key="3">
    <source>
        <dbReference type="Proteomes" id="UP001151518"/>
    </source>
</evidence>
<dbReference type="EMBL" id="JANBTW010000120">
    <property type="protein sequence ID" value="KAJ2670612.1"/>
    <property type="molecule type" value="Genomic_DNA"/>
</dbReference>
<dbReference type="OrthoDB" id="5567496at2759"/>
<feature type="compositionally biased region" description="Polar residues" evidence="1">
    <location>
        <begin position="1"/>
        <end position="24"/>
    </location>
</feature>
<dbReference type="InterPro" id="IPR011989">
    <property type="entry name" value="ARM-like"/>
</dbReference>
<dbReference type="InterPro" id="IPR016024">
    <property type="entry name" value="ARM-type_fold"/>
</dbReference>
<sequence>MALNNNKNYNHASGYATTRSNSQASTLSGTESTISSSSPTLLLDNLRTHHTQALVNVVSSTLYPTPVGVAALMAALTELRRHFESPLSYINAHPAAKTNAIEVLEHILICWVCARASQADAQNYSLESFVATADGRFDKYAVIPVDAAAETVQCISYLATMSVGIAAVARTSIPASLVLAISFADDRKTQTAIFRTLTKLCTKHSVRRVKAGGQWESDAGIYGVMDAFSRTKTALRLRNRFDALGNAAFTFVSDIASTGQSPARLPTPPLSESSHNTGCSESQSCFTPTDSSHQLSDRAATSALAFVNAVVDAHSTVEARLRVRKELLDTPLYQCFKLLEEPELAMTRAYQETRRFRRAYGNDIKTCNPQVPSDYEKAASC</sequence>
<comment type="caution">
    <text evidence="2">The sequence shown here is derived from an EMBL/GenBank/DDBJ whole genome shotgun (WGS) entry which is preliminary data.</text>
</comment>
<dbReference type="Gene3D" id="1.25.10.10">
    <property type="entry name" value="Leucine-rich Repeat Variant"/>
    <property type="match status" value="1"/>
</dbReference>
<feature type="compositionally biased region" description="Polar residues" evidence="1">
    <location>
        <begin position="270"/>
        <end position="283"/>
    </location>
</feature>